<dbReference type="Gene3D" id="1.10.10.1320">
    <property type="entry name" value="Anti-sigma factor, zinc-finger domain"/>
    <property type="match status" value="1"/>
</dbReference>
<accession>A0A5B7SSP4</accession>
<dbReference type="SUPFAM" id="SSF48371">
    <property type="entry name" value="ARM repeat"/>
    <property type="match status" value="1"/>
</dbReference>
<dbReference type="AlphaFoldDB" id="A0A5B7SSP4"/>
<evidence type="ECO:0000313" key="2">
    <source>
        <dbReference type="EMBL" id="QCX01696.1"/>
    </source>
</evidence>
<organism evidence="2 3">
    <name type="scientific">Aggregatimonas sangjinii</name>
    <dbReference type="NCBI Taxonomy" id="2583587"/>
    <lineage>
        <taxon>Bacteria</taxon>
        <taxon>Pseudomonadati</taxon>
        <taxon>Bacteroidota</taxon>
        <taxon>Flavobacteriia</taxon>
        <taxon>Flavobacteriales</taxon>
        <taxon>Flavobacteriaceae</taxon>
        <taxon>Aggregatimonas</taxon>
    </lineage>
</organism>
<dbReference type="Pfam" id="PF13490">
    <property type="entry name" value="zf-HC2"/>
    <property type="match status" value="1"/>
</dbReference>
<evidence type="ECO:0000313" key="3">
    <source>
        <dbReference type="Proteomes" id="UP000310017"/>
    </source>
</evidence>
<sequence length="266" mass="29425">MQKNDHISEMLPDYLDGVLKPGEMRAIAAHLSDCESCSKELEDIKQLFQAIESETVETPSAALRTNFLEQLEEEKKSLSKIDSSSSEETFAKNLWPNGLLKIAAGIALLIGAFLLGRQQTQQTANSEIALLNEEKSEFKQTAMLSLMENKSASRRIQGVNYVAESKTPDEAIIRALTDRLHYDDNVNVRAAAVGVLINFTSSTIVTKAFIAALSTESDPGIQIEIIQFLGKIQEKKAVAPMRELMEKEDTQPFVKKQIASVLPNII</sequence>
<dbReference type="InterPro" id="IPR027383">
    <property type="entry name" value="Znf_put"/>
</dbReference>
<dbReference type="Pfam" id="PF13646">
    <property type="entry name" value="HEAT_2"/>
    <property type="match status" value="1"/>
</dbReference>
<keyword evidence="3" id="KW-1185">Reference proteome</keyword>
<gene>
    <name evidence="2" type="ORF">FGM00_16830</name>
</gene>
<dbReference type="Proteomes" id="UP000310017">
    <property type="component" value="Chromosome"/>
</dbReference>
<dbReference type="InterPro" id="IPR041916">
    <property type="entry name" value="Anti_sigma_zinc_sf"/>
</dbReference>
<dbReference type="EMBL" id="CP040710">
    <property type="protein sequence ID" value="QCX01696.1"/>
    <property type="molecule type" value="Genomic_DNA"/>
</dbReference>
<protein>
    <recommendedName>
        <fullName evidence="1">Putative zinc-finger domain-containing protein</fullName>
    </recommendedName>
</protein>
<dbReference type="Gene3D" id="1.25.10.10">
    <property type="entry name" value="Leucine-rich Repeat Variant"/>
    <property type="match status" value="1"/>
</dbReference>
<name>A0A5B7SSP4_9FLAO</name>
<feature type="domain" description="Putative zinc-finger" evidence="1">
    <location>
        <begin position="6"/>
        <end position="37"/>
    </location>
</feature>
<evidence type="ECO:0000259" key="1">
    <source>
        <dbReference type="Pfam" id="PF13490"/>
    </source>
</evidence>
<dbReference type="InterPro" id="IPR016024">
    <property type="entry name" value="ARM-type_fold"/>
</dbReference>
<dbReference type="RefSeq" id="WP_138854033.1">
    <property type="nucleotide sequence ID" value="NZ_CP040710.1"/>
</dbReference>
<proteinExistence type="predicted"/>
<dbReference type="InterPro" id="IPR011989">
    <property type="entry name" value="ARM-like"/>
</dbReference>
<dbReference type="KEGG" id="asag:FGM00_16830"/>
<reference evidence="2 3" key="1">
    <citation type="submission" date="2019-05" db="EMBL/GenBank/DDBJ databases">
        <title>Genome sequencing of F202Z8.</title>
        <authorList>
            <person name="Kwon Y.M."/>
        </authorList>
    </citation>
    <scope>NUCLEOTIDE SEQUENCE [LARGE SCALE GENOMIC DNA]</scope>
    <source>
        <strain evidence="2 3">F202Z8</strain>
    </source>
</reference>
<dbReference type="OrthoDB" id="662215at2"/>